<dbReference type="EMBL" id="LXQA011244889">
    <property type="protein sequence ID" value="MCI90443.1"/>
    <property type="molecule type" value="Genomic_DNA"/>
</dbReference>
<dbReference type="GO" id="GO:0032259">
    <property type="term" value="P:methylation"/>
    <property type="evidence" value="ECO:0007669"/>
    <property type="project" value="UniProtKB-KW"/>
</dbReference>
<organism evidence="1 2">
    <name type="scientific">Trifolium medium</name>
    <dbReference type="NCBI Taxonomy" id="97028"/>
    <lineage>
        <taxon>Eukaryota</taxon>
        <taxon>Viridiplantae</taxon>
        <taxon>Streptophyta</taxon>
        <taxon>Embryophyta</taxon>
        <taxon>Tracheophyta</taxon>
        <taxon>Spermatophyta</taxon>
        <taxon>Magnoliopsida</taxon>
        <taxon>eudicotyledons</taxon>
        <taxon>Gunneridae</taxon>
        <taxon>Pentapetalae</taxon>
        <taxon>rosids</taxon>
        <taxon>fabids</taxon>
        <taxon>Fabales</taxon>
        <taxon>Fabaceae</taxon>
        <taxon>Papilionoideae</taxon>
        <taxon>50 kb inversion clade</taxon>
        <taxon>NPAAA clade</taxon>
        <taxon>Hologalegina</taxon>
        <taxon>IRL clade</taxon>
        <taxon>Trifolieae</taxon>
        <taxon>Trifolium</taxon>
    </lineage>
</organism>
<keyword evidence="1" id="KW-0489">Methyltransferase</keyword>
<comment type="caution">
    <text evidence="1">The sequence shown here is derived from an EMBL/GenBank/DDBJ whole genome shotgun (WGS) entry which is preliminary data.</text>
</comment>
<keyword evidence="2" id="KW-1185">Reference proteome</keyword>
<reference evidence="1 2" key="1">
    <citation type="journal article" date="2018" name="Front. Plant Sci.">
        <title>Red Clover (Trifolium pratense) and Zigzag Clover (T. medium) - A Picture of Genomic Similarities and Differences.</title>
        <authorList>
            <person name="Dluhosova J."/>
            <person name="Istvanek J."/>
            <person name="Nedelnik J."/>
            <person name="Repkova J."/>
        </authorList>
    </citation>
    <scope>NUCLEOTIDE SEQUENCE [LARGE SCALE GENOMIC DNA]</scope>
    <source>
        <strain evidence="2">cv. 10/8</strain>
        <tissue evidence="1">Leaf</tissue>
    </source>
</reference>
<feature type="non-terminal residue" evidence="1">
    <location>
        <position position="58"/>
    </location>
</feature>
<accession>A0A392VSH2</accession>
<dbReference type="GO" id="GO:0008168">
    <property type="term" value="F:methyltransferase activity"/>
    <property type="evidence" value="ECO:0007669"/>
    <property type="project" value="UniProtKB-KW"/>
</dbReference>
<proteinExistence type="predicted"/>
<evidence type="ECO:0000313" key="2">
    <source>
        <dbReference type="Proteomes" id="UP000265520"/>
    </source>
</evidence>
<dbReference type="Proteomes" id="UP000265520">
    <property type="component" value="Unassembled WGS sequence"/>
</dbReference>
<keyword evidence="1" id="KW-0808">Transferase</keyword>
<protein>
    <submittedName>
        <fullName evidence="1">Histone-lysine N-methyltransferase ATX2-like protein</fullName>
    </submittedName>
</protein>
<name>A0A392VSH2_9FABA</name>
<dbReference type="AlphaFoldDB" id="A0A392VSH2"/>
<sequence>MSKATSSSTMVYARPLILNVYSRQQKWSSFPTSDSERTVLKRKRIGSNELESLGIDWN</sequence>
<evidence type="ECO:0000313" key="1">
    <source>
        <dbReference type="EMBL" id="MCI90443.1"/>
    </source>
</evidence>